<evidence type="ECO:0000313" key="4">
    <source>
        <dbReference type="EMBL" id="GAL38122.1"/>
    </source>
</evidence>
<dbReference type="Pfam" id="PF02826">
    <property type="entry name" value="2-Hacid_dh_C"/>
    <property type="match status" value="1"/>
</dbReference>
<organism evidence="4 5">
    <name type="scientific">Vibrio maritimus</name>
    <dbReference type="NCBI Taxonomy" id="990268"/>
    <lineage>
        <taxon>Bacteria</taxon>
        <taxon>Pseudomonadati</taxon>
        <taxon>Pseudomonadota</taxon>
        <taxon>Gammaproteobacteria</taxon>
        <taxon>Vibrionales</taxon>
        <taxon>Vibrionaceae</taxon>
        <taxon>Vibrio</taxon>
    </lineage>
</organism>
<dbReference type="SUPFAM" id="SSF52283">
    <property type="entry name" value="Formate/glycerate dehydrogenase catalytic domain-like"/>
    <property type="match status" value="1"/>
</dbReference>
<dbReference type="GO" id="GO:0004617">
    <property type="term" value="F:phosphoglycerate dehydrogenase activity"/>
    <property type="evidence" value="ECO:0007669"/>
    <property type="project" value="UniProtKB-EC"/>
</dbReference>
<comment type="caution">
    <text evidence="4">The sequence shown here is derived from an EMBL/GenBank/DDBJ whole genome shotgun (WGS) entry which is preliminary data.</text>
</comment>
<protein>
    <submittedName>
        <fullName evidence="4">D-3-phosphoglycerate dehydrogenase</fullName>
        <ecNumber evidence="4">1.1.1.95</ecNumber>
    </submittedName>
</protein>
<dbReference type="InterPro" id="IPR036291">
    <property type="entry name" value="NAD(P)-bd_dom_sf"/>
</dbReference>
<evidence type="ECO:0000313" key="5">
    <source>
        <dbReference type="Proteomes" id="UP000029224"/>
    </source>
</evidence>
<dbReference type="PANTHER" id="PTHR43333">
    <property type="entry name" value="2-HACID_DH_C DOMAIN-CONTAINING PROTEIN"/>
    <property type="match status" value="1"/>
</dbReference>
<accession>A0A090U5K7</accession>
<dbReference type="SUPFAM" id="SSF51735">
    <property type="entry name" value="NAD(P)-binding Rossmann-fold domains"/>
    <property type="match status" value="1"/>
</dbReference>
<dbReference type="InterPro" id="IPR006140">
    <property type="entry name" value="D-isomer_DH_NAD-bd"/>
</dbReference>
<dbReference type="Gene3D" id="3.40.50.720">
    <property type="entry name" value="NAD(P)-binding Rossmann-like Domain"/>
    <property type="match status" value="2"/>
</dbReference>
<keyword evidence="1 4" id="KW-0560">Oxidoreductase</keyword>
<evidence type="ECO:0000259" key="3">
    <source>
        <dbReference type="Pfam" id="PF02826"/>
    </source>
</evidence>
<dbReference type="GO" id="GO:0051287">
    <property type="term" value="F:NAD binding"/>
    <property type="evidence" value="ECO:0007669"/>
    <property type="project" value="InterPro"/>
</dbReference>
<keyword evidence="2" id="KW-0520">NAD</keyword>
<dbReference type="EMBL" id="BBMT01000027">
    <property type="protein sequence ID" value="GAL38122.1"/>
    <property type="molecule type" value="Genomic_DNA"/>
</dbReference>
<dbReference type="AlphaFoldDB" id="A0A090U5K7"/>
<dbReference type="CDD" id="cd05300">
    <property type="entry name" value="2-Hacid_dh_1"/>
    <property type="match status" value="1"/>
</dbReference>
<evidence type="ECO:0000256" key="1">
    <source>
        <dbReference type="ARBA" id="ARBA00023002"/>
    </source>
</evidence>
<keyword evidence="5" id="KW-1185">Reference proteome</keyword>
<sequence>MTTQKHRLALVTDNNDQYRALLESKQLPDLAFTTQLDDATILLAAPPKLALKLDEAKQVEWVQSTYAGIDALLSESLRKDYKLTNVKGIFGQQISEYVLGYSINYFRHFDLYRQQQQKRDWHPHSYQSMIGKRMVIFGTGAIGSHLANTVKALGVVPIGINRTGIPPRQSAFAETYHINEAAKALESADIIVNTLPNTPTTDGLFDEHLFSACRHALFFNVGRGQTVDGNALLQALERGHLVHAFLDVFIDEPSHKSALTGATQM</sequence>
<evidence type="ECO:0000256" key="2">
    <source>
        <dbReference type="ARBA" id="ARBA00023027"/>
    </source>
</evidence>
<gene>
    <name evidence="4" type="ORF">JCM19240_651</name>
</gene>
<dbReference type="EC" id="1.1.1.95" evidence="4"/>
<name>A0A090U5K7_9VIBR</name>
<reference evidence="4 5" key="1">
    <citation type="submission" date="2014-09" db="EMBL/GenBank/DDBJ databases">
        <title>Vibrio maritimus JCM 19240. (C210) whole genome shotgun sequence.</title>
        <authorList>
            <person name="Sawabe T."/>
            <person name="Meirelles P."/>
            <person name="Nakanishi M."/>
            <person name="Sayaka M."/>
            <person name="Hattori M."/>
            <person name="Ohkuma M."/>
        </authorList>
    </citation>
    <scope>NUCLEOTIDE SEQUENCE [LARGE SCALE GENOMIC DNA]</scope>
    <source>
        <strain evidence="4 5">JCM 19240</strain>
    </source>
</reference>
<dbReference type="PANTHER" id="PTHR43333:SF1">
    <property type="entry name" value="D-ISOMER SPECIFIC 2-HYDROXYACID DEHYDROGENASE NAD-BINDING DOMAIN-CONTAINING PROTEIN"/>
    <property type="match status" value="1"/>
</dbReference>
<feature type="domain" description="D-isomer specific 2-hydroxyacid dehydrogenase NAD-binding" evidence="3">
    <location>
        <begin position="101"/>
        <end position="259"/>
    </location>
</feature>
<dbReference type="Proteomes" id="UP000029224">
    <property type="component" value="Unassembled WGS sequence"/>
</dbReference>
<proteinExistence type="predicted"/>
<reference evidence="4 5" key="2">
    <citation type="submission" date="2014-09" db="EMBL/GenBank/DDBJ databases">
        <authorList>
            <consortium name="NBRP consortium"/>
            <person name="Sawabe T."/>
            <person name="Meirelles P."/>
            <person name="Nakanishi M."/>
            <person name="Sayaka M."/>
            <person name="Hattori M."/>
            <person name="Ohkuma M."/>
        </authorList>
    </citation>
    <scope>NUCLEOTIDE SEQUENCE [LARGE SCALE GENOMIC DNA]</scope>
    <source>
        <strain evidence="4 5">JCM 19240</strain>
    </source>
</reference>